<evidence type="ECO:0000256" key="2">
    <source>
        <dbReference type="ARBA" id="ARBA00022833"/>
    </source>
</evidence>
<keyword evidence="1 3" id="KW-0863">Zinc-finger</keyword>
<keyword evidence="6" id="KW-1185">Reference proteome</keyword>
<dbReference type="GO" id="GO:0008270">
    <property type="term" value="F:zinc ion binding"/>
    <property type="evidence" value="ECO:0007669"/>
    <property type="project" value="UniProtKB-KW"/>
</dbReference>
<evidence type="ECO:0000313" key="6">
    <source>
        <dbReference type="Proteomes" id="UP000001593"/>
    </source>
</evidence>
<dbReference type="PROSITE" id="PS50089">
    <property type="entry name" value="ZF_RING_2"/>
    <property type="match status" value="1"/>
</dbReference>
<name>A7RWR4_NEMVE</name>
<accession>A7RWR4</accession>
<dbReference type="Gene3D" id="3.30.40.10">
    <property type="entry name" value="Zinc/RING finger domain, C3HC4 (zinc finger)"/>
    <property type="match status" value="1"/>
</dbReference>
<keyword evidence="2" id="KW-0862">Zinc</keyword>
<evidence type="ECO:0000256" key="1">
    <source>
        <dbReference type="ARBA" id="ARBA00022771"/>
    </source>
</evidence>
<evidence type="ECO:0000256" key="3">
    <source>
        <dbReference type="PROSITE-ProRule" id="PRU00175"/>
    </source>
</evidence>
<dbReference type="SUPFAM" id="SSF57850">
    <property type="entry name" value="RING/U-box"/>
    <property type="match status" value="1"/>
</dbReference>
<feature type="domain" description="RING-type" evidence="4">
    <location>
        <begin position="3"/>
        <end position="48"/>
    </location>
</feature>
<evidence type="ECO:0000259" key="4">
    <source>
        <dbReference type="PROSITE" id="PS50089"/>
    </source>
</evidence>
<organism evidence="5 6">
    <name type="scientific">Nematostella vectensis</name>
    <name type="common">Starlet sea anemone</name>
    <dbReference type="NCBI Taxonomy" id="45351"/>
    <lineage>
        <taxon>Eukaryota</taxon>
        <taxon>Metazoa</taxon>
        <taxon>Cnidaria</taxon>
        <taxon>Anthozoa</taxon>
        <taxon>Hexacorallia</taxon>
        <taxon>Actiniaria</taxon>
        <taxon>Edwardsiidae</taxon>
        <taxon>Nematostella</taxon>
    </lineage>
</organism>
<dbReference type="InterPro" id="IPR001841">
    <property type="entry name" value="Znf_RING"/>
</dbReference>
<sequence>MECIICKDDENGLVELTSCCKQAAHHKCLDQWYKNQRYRGLHATCPHCLKEIFPPPPQARRRITVTITDEEVGAATVTITREDFFMERVSNYRDGWGIEKWMVSEQPHKDTGTIDFSTGQRRR</sequence>
<keyword evidence="1 3" id="KW-0479">Metal-binding</keyword>
<dbReference type="EMBL" id="DS469548">
    <property type="protein sequence ID" value="EDO44014.1"/>
    <property type="molecule type" value="Genomic_DNA"/>
</dbReference>
<proteinExistence type="predicted"/>
<dbReference type="InParanoid" id="A7RWR4"/>
<evidence type="ECO:0000313" key="5">
    <source>
        <dbReference type="EMBL" id="EDO44014.1"/>
    </source>
</evidence>
<reference evidence="5 6" key="1">
    <citation type="journal article" date="2007" name="Science">
        <title>Sea anemone genome reveals ancestral eumetazoan gene repertoire and genomic organization.</title>
        <authorList>
            <person name="Putnam N.H."/>
            <person name="Srivastava M."/>
            <person name="Hellsten U."/>
            <person name="Dirks B."/>
            <person name="Chapman J."/>
            <person name="Salamov A."/>
            <person name="Terry A."/>
            <person name="Shapiro H."/>
            <person name="Lindquist E."/>
            <person name="Kapitonov V.V."/>
            <person name="Jurka J."/>
            <person name="Genikhovich G."/>
            <person name="Grigoriev I.V."/>
            <person name="Lucas S.M."/>
            <person name="Steele R.E."/>
            <person name="Finnerty J.R."/>
            <person name="Technau U."/>
            <person name="Martindale M.Q."/>
            <person name="Rokhsar D.S."/>
        </authorList>
    </citation>
    <scope>NUCLEOTIDE SEQUENCE [LARGE SCALE GENOMIC DNA]</scope>
    <source>
        <strain evidence="6">CH2 X CH6</strain>
    </source>
</reference>
<gene>
    <name evidence="5" type="ORF">NEMVEDRAFT_v1g203302</name>
</gene>
<dbReference type="AlphaFoldDB" id="A7RWR4"/>
<protein>
    <recommendedName>
        <fullName evidence="4">RING-type domain-containing protein</fullName>
    </recommendedName>
</protein>
<dbReference type="HOGENOM" id="CLU_2017932_0_0_1"/>
<dbReference type="InterPro" id="IPR013083">
    <property type="entry name" value="Znf_RING/FYVE/PHD"/>
</dbReference>
<dbReference type="Proteomes" id="UP000001593">
    <property type="component" value="Unassembled WGS sequence"/>
</dbReference>